<protein>
    <submittedName>
        <fullName evidence="8">Tight adherence protein C</fullName>
    </submittedName>
</protein>
<sequence length="301" mass="33729">MIIAVVIGVWIFLLLAGFSYYSYRIEQQQMVSILDDIIPPWKVLKQKRSKTVLLHQWFDDLAPIGKKVQLLSIPEELEDHLVKAGHPYGLTVNRLQGAKILGSIAGLILGFIYFVLGLPLAPIIFLLLVFGGYMIPILFIKQRAKSRQAEIRYELPDYLDMMSITLQAGMGLDEALSYYVETSDGPLAEEFARFLQEVKFGVQRETAYRSLMSRTTSSELEALIQSLIQAHNLGTAIAQTFAMQAEEMRRMRAEQAKEAAGKAAPKISIVSTLIIAPSIMILLISGIIYSFFVKNNMFGGF</sequence>
<evidence type="ECO:0000256" key="1">
    <source>
        <dbReference type="ARBA" id="ARBA00004651"/>
    </source>
</evidence>
<feature type="transmembrane region" description="Helical" evidence="6">
    <location>
        <begin position="122"/>
        <end position="140"/>
    </location>
</feature>
<feature type="transmembrane region" description="Helical" evidence="6">
    <location>
        <begin position="6"/>
        <end position="23"/>
    </location>
</feature>
<feature type="domain" description="Type II secretion system protein GspF" evidence="7">
    <location>
        <begin position="159"/>
        <end position="284"/>
    </location>
</feature>
<organism evidence="8 9">
    <name type="scientific">Hazenella coriacea</name>
    <dbReference type="NCBI Taxonomy" id="1179467"/>
    <lineage>
        <taxon>Bacteria</taxon>
        <taxon>Bacillati</taxon>
        <taxon>Bacillota</taxon>
        <taxon>Bacilli</taxon>
        <taxon>Bacillales</taxon>
        <taxon>Thermoactinomycetaceae</taxon>
        <taxon>Hazenella</taxon>
    </lineage>
</organism>
<dbReference type="PANTHER" id="PTHR35007">
    <property type="entry name" value="INTEGRAL MEMBRANE PROTEIN-RELATED"/>
    <property type="match status" value="1"/>
</dbReference>
<proteinExistence type="predicted"/>
<reference evidence="8 9" key="1">
    <citation type="submission" date="2019-03" db="EMBL/GenBank/DDBJ databases">
        <title>Genomic Encyclopedia of Type Strains, Phase IV (KMG-IV): sequencing the most valuable type-strain genomes for metagenomic binning, comparative biology and taxonomic classification.</title>
        <authorList>
            <person name="Goeker M."/>
        </authorList>
    </citation>
    <scope>NUCLEOTIDE SEQUENCE [LARGE SCALE GENOMIC DNA]</scope>
    <source>
        <strain evidence="8 9">DSM 45707</strain>
    </source>
</reference>
<dbReference type="PANTHER" id="PTHR35007:SF2">
    <property type="entry name" value="PILUS ASSEMBLE PROTEIN"/>
    <property type="match status" value="1"/>
</dbReference>
<feature type="transmembrane region" description="Helical" evidence="6">
    <location>
        <begin position="267"/>
        <end position="292"/>
    </location>
</feature>
<name>A0A4R3L3I3_9BACL</name>
<accession>A0A4R3L3I3</accession>
<dbReference type="AlphaFoldDB" id="A0A4R3L3I3"/>
<evidence type="ECO:0000256" key="4">
    <source>
        <dbReference type="ARBA" id="ARBA00022989"/>
    </source>
</evidence>
<evidence type="ECO:0000256" key="6">
    <source>
        <dbReference type="SAM" id="Phobius"/>
    </source>
</evidence>
<evidence type="ECO:0000256" key="5">
    <source>
        <dbReference type="ARBA" id="ARBA00023136"/>
    </source>
</evidence>
<keyword evidence="4 6" id="KW-1133">Transmembrane helix</keyword>
<evidence type="ECO:0000256" key="3">
    <source>
        <dbReference type="ARBA" id="ARBA00022692"/>
    </source>
</evidence>
<gene>
    <name evidence="8" type="ORF">EDD58_104130</name>
</gene>
<dbReference type="OrthoDB" id="2574794at2"/>
<dbReference type="Pfam" id="PF00482">
    <property type="entry name" value="T2SSF"/>
    <property type="match status" value="1"/>
</dbReference>
<dbReference type="RefSeq" id="WP_131924790.1">
    <property type="nucleotide sequence ID" value="NZ_SMAG01000004.1"/>
</dbReference>
<dbReference type="GO" id="GO:0005886">
    <property type="term" value="C:plasma membrane"/>
    <property type="evidence" value="ECO:0007669"/>
    <property type="project" value="UniProtKB-SubCell"/>
</dbReference>
<evidence type="ECO:0000313" key="8">
    <source>
        <dbReference type="EMBL" id="TCS94261.1"/>
    </source>
</evidence>
<dbReference type="EMBL" id="SMAG01000004">
    <property type="protein sequence ID" value="TCS94261.1"/>
    <property type="molecule type" value="Genomic_DNA"/>
</dbReference>
<keyword evidence="2" id="KW-1003">Cell membrane</keyword>
<evidence type="ECO:0000259" key="7">
    <source>
        <dbReference type="Pfam" id="PF00482"/>
    </source>
</evidence>
<evidence type="ECO:0000256" key="2">
    <source>
        <dbReference type="ARBA" id="ARBA00022475"/>
    </source>
</evidence>
<keyword evidence="9" id="KW-1185">Reference proteome</keyword>
<keyword evidence="5 6" id="KW-0472">Membrane</keyword>
<comment type="subcellular location">
    <subcellularLocation>
        <location evidence="1">Cell membrane</location>
        <topology evidence="1">Multi-pass membrane protein</topology>
    </subcellularLocation>
</comment>
<dbReference type="Proteomes" id="UP000294937">
    <property type="component" value="Unassembled WGS sequence"/>
</dbReference>
<feature type="transmembrane region" description="Helical" evidence="6">
    <location>
        <begin position="100"/>
        <end position="116"/>
    </location>
</feature>
<keyword evidence="3 6" id="KW-0812">Transmembrane</keyword>
<comment type="caution">
    <text evidence="8">The sequence shown here is derived from an EMBL/GenBank/DDBJ whole genome shotgun (WGS) entry which is preliminary data.</text>
</comment>
<dbReference type="InterPro" id="IPR018076">
    <property type="entry name" value="T2SS_GspF_dom"/>
</dbReference>
<evidence type="ECO:0000313" key="9">
    <source>
        <dbReference type="Proteomes" id="UP000294937"/>
    </source>
</evidence>